<dbReference type="OrthoDB" id="6138190at2759"/>
<evidence type="ECO:0000313" key="1">
    <source>
        <dbReference type="EnsemblMetazoa" id="CLYHEMP005885.3"/>
    </source>
</evidence>
<reference evidence="1" key="1">
    <citation type="submission" date="2021-01" db="UniProtKB">
        <authorList>
            <consortium name="EnsemblMetazoa"/>
        </authorList>
    </citation>
    <scope>IDENTIFICATION</scope>
</reference>
<accession>A0A7M5UU68</accession>
<dbReference type="EnsemblMetazoa" id="CLYHEMT005885.3">
    <property type="protein sequence ID" value="CLYHEMP005885.3"/>
    <property type="gene ID" value="CLYHEMG005885"/>
</dbReference>
<dbReference type="PANTHER" id="PTHR47456:SF1">
    <property type="entry name" value="PHD-TYPE DOMAIN-CONTAINING PROTEIN"/>
    <property type="match status" value="1"/>
</dbReference>
<sequence>MSDMSQPNKRKEVDLKKFIHAIQEGSDHEYCSQSTQQQEEPEVISEEIVTLETSSQNEQADIQNRCEQQPADIITFQTWSETENAIKQFERKTKTRYAVYRKSAGFNSEEITLKGRKILFQDNKSTKGRERQIHFDGIPFIIMGTKQFDCAHHKDRYIEGRKRKRLEAGVILKKFVKSKKGNCPCEIIVRDIVAFPEFKITRPTEKIKRTCCTKLKAQFEKALPRFERFFITQFPSPNDHVGHEVEVVKPPSDMCRELTDRIAGLSVLLEGNTDLMEDVNNTLLSLVQKMESSLVLIQVPVDQENPLQPT</sequence>
<dbReference type="Proteomes" id="UP000594262">
    <property type="component" value="Unplaced"/>
</dbReference>
<keyword evidence="2" id="KW-1185">Reference proteome</keyword>
<organism evidence="1 2">
    <name type="scientific">Clytia hemisphaerica</name>
    <dbReference type="NCBI Taxonomy" id="252671"/>
    <lineage>
        <taxon>Eukaryota</taxon>
        <taxon>Metazoa</taxon>
        <taxon>Cnidaria</taxon>
        <taxon>Hydrozoa</taxon>
        <taxon>Hydroidolina</taxon>
        <taxon>Leptothecata</taxon>
        <taxon>Obeliida</taxon>
        <taxon>Clytiidae</taxon>
        <taxon>Clytia</taxon>
    </lineage>
</organism>
<dbReference type="GeneID" id="136822859"/>
<dbReference type="PANTHER" id="PTHR47456">
    <property type="entry name" value="PHD-TYPE DOMAIN-CONTAINING PROTEIN"/>
    <property type="match status" value="1"/>
</dbReference>
<name>A0A7M5UU68_9CNID</name>
<dbReference type="Pfam" id="PF15299">
    <property type="entry name" value="ALS2CR8"/>
    <property type="match status" value="1"/>
</dbReference>
<dbReference type="AlphaFoldDB" id="A0A7M5UU68"/>
<protein>
    <submittedName>
        <fullName evidence="1">Uncharacterized protein</fullName>
    </submittedName>
</protein>
<dbReference type="InterPro" id="IPR029309">
    <property type="entry name" value="CaRF"/>
</dbReference>
<dbReference type="RefSeq" id="XP_066935272.1">
    <property type="nucleotide sequence ID" value="XM_067079171.1"/>
</dbReference>
<evidence type="ECO:0000313" key="2">
    <source>
        <dbReference type="Proteomes" id="UP000594262"/>
    </source>
</evidence>
<dbReference type="GO" id="GO:0003700">
    <property type="term" value="F:DNA-binding transcription factor activity"/>
    <property type="evidence" value="ECO:0007669"/>
    <property type="project" value="InterPro"/>
</dbReference>
<proteinExistence type="predicted"/>